<name>A0ABD1D1Q8_CULPP</name>
<comment type="subcellular location">
    <subcellularLocation>
        <location evidence="2">Chromosome</location>
    </subcellularLocation>
    <subcellularLocation>
        <location evidence="1">Nucleus</location>
    </subcellularLocation>
</comment>
<dbReference type="InterPro" id="IPR001214">
    <property type="entry name" value="SET_dom"/>
</dbReference>
<gene>
    <name evidence="10" type="ORF">pipiens_003221</name>
</gene>
<dbReference type="PROSITE" id="PS50812">
    <property type="entry name" value="PWWP"/>
    <property type="match status" value="1"/>
</dbReference>
<dbReference type="InterPro" id="IPR046341">
    <property type="entry name" value="SET_dom_sf"/>
</dbReference>
<dbReference type="Gene3D" id="2.30.30.140">
    <property type="match status" value="1"/>
</dbReference>
<keyword evidence="11" id="KW-1185">Reference proteome</keyword>
<evidence type="ECO:0008006" key="12">
    <source>
        <dbReference type="Google" id="ProtNLM"/>
    </source>
</evidence>
<dbReference type="EMBL" id="JBEHCU010008050">
    <property type="protein sequence ID" value="KAL1389159.1"/>
    <property type="molecule type" value="Genomic_DNA"/>
</dbReference>
<dbReference type="InterPro" id="IPR050777">
    <property type="entry name" value="SET2_Histone-Lys_MeTrsfase"/>
</dbReference>
<evidence type="ECO:0000256" key="2">
    <source>
        <dbReference type="ARBA" id="ARBA00004286"/>
    </source>
</evidence>
<accession>A0ABD1D1Q8</accession>
<dbReference type="Gene3D" id="2.170.270.10">
    <property type="entry name" value="SET domain"/>
    <property type="match status" value="1"/>
</dbReference>
<evidence type="ECO:0000256" key="1">
    <source>
        <dbReference type="ARBA" id="ARBA00004123"/>
    </source>
</evidence>
<protein>
    <recommendedName>
        <fullName evidence="12">SET domain-containing protein</fullName>
    </recommendedName>
</protein>
<dbReference type="GO" id="GO:0008170">
    <property type="term" value="F:N-methyltransferase activity"/>
    <property type="evidence" value="ECO:0007669"/>
    <property type="project" value="UniProtKB-ARBA"/>
</dbReference>
<evidence type="ECO:0000256" key="3">
    <source>
        <dbReference type="ARBA" id="ARBA00022454"/>
    </source>
</evidence>
<dbReference type="Proteomes" id="UP001562425">
    <property type="component" value="Unassembled WGS sequence"/>
</dbReference>
<dbReference type="InterPro" id="IPR000313">
    <property type="entry name" value="PWWP_dom"/>
</dbReference>
<keyword evidence="5" id="KW-0808">Transferase</keyword>
<keyword evidence="6" id="KW-0949">S-adenosyl-L-methionine</keyword>
<evidence type="ECO:0000259" key="8">
    <source>
        <dbReference type="PROSITE" id="PS50280"/>
    </source>
</evidence>
<dbReference type="GO" id="GO:0032259">
    <property type="term" value="P:methylation"/>
    <property type="evidence" value="ECO:0007669"/>
    <property type="project" value="UniProtKB-KW"/>
</dbReference>
<keyword evidence="3" id="KW-0158">Chromosome</keyword>
<dbReference type="SUPFAM" id="SSF82199">
    <property type="entry name" value="SET domain"/>
    <property type="match status" value="1"/>
</dbReference>
<keyword evidence="4" id="KW-0489">Methyltransferase</keyword>
<comment type="caution">
    <text evidence="10">The sequence shown here is derived from an EMBL/GenBank/DDBJ whole genome shotgun (WGS) entry which is preliminary data.</text>
</comment>
<evidence type="ECO:0000256" key="6">
    <source>
        <dbReference type="ARBA" id="ARBA00022691"/>
    </source>
</evidence>
<dbReference type="GO" id="GO:0008276">
    <property type="term" value="F:protein methyltransferase activity"/>
    <property type="evidence" value="ECO:0007669"/>
    <property type="project" value="UniProtKB-ARBA"/>
</dbReference>
<sequence length="183" mass="21112">MPLYDVIVWAKYSVFMFWPVIAIPPPAVLDVDEQTDIYLHFIGMHDFGWINWRRIYLYHEGDLDSLAKVTRSSASNESSTRHWRPNGSDRAGGHPPWYVGEVINNEELARRIKQKQDQKVENYYFLTMNTELTTDSGPKGNVARFIYHSCEPNCETLLWKVGGSQYVGLFALKDLKAGLQLQL</sequence>
<keyword evidence="7" id="KW-0539">Nucleus</keyword>
<dbReference type="Pfam" id="PF00855">
    <property type="entry name" value="PWWP"/>
    <property type="match status" value="1"/>
</dbReference>
<proteinExistence type="predicted"/>
<organism evidence="10 11">
    <name type="scientific">Culex pipiens pipiens</name>
    <name type="common">Northern house mosquito</name>
    <dbReference type="NCBI Taxonomy" id="38569"/>
    <lineage>
        <taxon>Eukaryota</taxon>
        <taxon>Metazoa</taxon>
        <taxon>Ecdysozoa</taxon>
        <taxon>Arthropoda</taxon>
        <taxon>Hexapoda</taxon>
        <taxon>Insecta</taxon>
        <taxon>Pterygota</taxon>
        <taxon>Neoptera</taxon>
        <taxon>Endopterygota</taxon>
        <taxon>Diptera</taxon>
        <taxon>Nematocera</taxon>
        <taxon>Culicoidea</taxon>
        <taxon>Culicidae</taxon>
        <taxon>Culicinae</taxon>
        <taxon>Culicini</taxon>
        <taxon>Culex</taxon>
        <taxon>Culex</taxon>
    </lineage>
</organism>
<dbReference type="PANTHER" id="PTHR22884">
    <property type="entry name" value="SET DOMAIN PROTEINS"/>
    <property type="match status" value="1"/>
</dbReference>
<evidence type="ECO:0000256" key="5">
    <source>
        <dbReference type="ARBA" id="ARBA00022679"/>
    </source>
</evidence>
<dbReference type="SUPFAM" id="SSF63748">
    <property type="entry name" value="Tudor/PWWP/MBT"/>
    <property type="match status" value="1"/>
</dbReference>
<feature type="domain" description="PWWP" evidence="9">
    <location>
        <begin position="4"/>
        <end position="61"/>
    </location>
</feature>
<evidence type="ECO:0000313" key="11">
    <source>
        <dbReference type="Proteomes" id="UP001562425"/>
    </source>
</evidence>
<dbReference type="AlphaFoldDB" id="A0ABD1D1Q8"/>
<dbReference type="GO" id="GO:0008757">
    <property type="term" value="F:S-adenosylmethionine-dependent methyltransferase activity"/>
    <property type="evidence" value="ECO:0007669"/>
    <property type="project" value="UniProtKB-ARBA"/>
</dbReference>
<dbReference type="Pfam" id="PF00856">
    <property type="entry name" value="SET"/>
    <property type="match status" value="1"/>
</dbReference>
<reference evidence="10 11" key="1">
    <citation type="submission" date="2024-05" db="EMBL/GenBank/DDBJ databases">
        <title>Culex pipiens pipiens assembly and annotation.</title>
        <authorList>
            <person name="Alout H."/>
            <person name="Durand T."/>
        </authorList>
    </citation>
    <scope>NUCLEOTIDE SEQUENCE [LARGE SCALE GENOMIC DNA]</scope>
    <source>
        <strain evidence="10">HA-2024</strain>
        <tissue evidence="10">Whole body</tissue>
    </source>
</reference>
<evidence type="ECO:0000256" key="7">
    <source>
        <dbReference type="ARBA" id="ARBA00023242"/>
    </source>
</evidence>
<evidence type="ECO:0000313" key="10">
    <source>
        <dbReference type="EMBL" id="KAL1389159.1"/>
    </source>
</evidence>
<evidence type="ECO:0000256" key="4">
    <source>
        <dbReference type="ARBA" id="ARBA00022603"/>
    </source>
</evidence>
<dbReference type="GO" id="GO:0005634">
    <property type="term" value="C:nucleus"/>
    <property type="evidence" value="ECO:0007669"/>
    <property type="project" value="UniProtKB-SubCell"/>
</dbReference>
<feature type="domain" description="SET" evidence="8">
    <location>
        <begin position="95"/>
        <end position="183"/>
    </location>
</feature>
<dbReference type="GO" id="GO:0005694">
    <property type="term" value="C:chromosome"/>
    <property type="evidence" value="ECO:0007669"/>
    <property type="project" value="UniProtKB-SubCell"/>
</dbReference>
<evidence type="ECO:0000259" key="9">
    <source>
        <dbReference type="PROSITE" id="PS50812"/>
    </source>
</evidence>
<dbReference type="PROSITE" id="PS50280">
    <property type="entry name" value="SET"/>
    <property type="match status" value="1"/>
</dbReference>